<proteinExistence type="predicted"/>
<feature type="region of interest" description="Disordered" evidence="1">
    <location>
        <begin position="41"/>
        <end position="68"/>
    </location>
</feature>
<keyword evidence="2" id="KW-0472">Membrane</keyword>
<accession>A0A6J4P1C4</accession>
<keyword evidence="2" id="KW-0812">Transmembrane</keyword>
<dbReference type="RefSeq" id="WP_295659314.1">
    <property type="nucleotide sequence ID" value="NZ_CADCUP010000147.1"/>
</dbReference>
<evidence type="ECO:0000313" key="3">
    <source>
        <dbReference type="EMBL" id="CAA9400954.1"/>
    </source>
</evidence>
<evidence type="ECO:0000256" key="2">
    <source>
        <dbReference type="SAM" id="Phobius"/>
    </source>
</evidence>
<evidence type="ECO:0000256" key="1">
    <source>
        <dbReference type="SAM" id="MobiDB-lite"/>
    </source>
</evidence>
<name>A0A6J4P1C4_9ACTN</name>
<sequence length="246" mass="25300">MATKLEPPLLGGRLLAEWVVIAALVVTLVVTVLAVRSSLTDDRATDSRSATTSPADPRPIALQGASAAPGAPRVQVMIAPETSGDVRVTEVVNTSSPVASLDLALPPAASSGGLAASPRVADLQVTVGDVTVPAAFPATSRRTTLDLPAPGAEVRLTYLMSGATVQHRGPDDRRALVQVRPLSYGVGAGDGLVTTRVTGVVVHNLVCPELPVEEQLCGREADGVWRTTDVPADSSTVLAQLDLPQG</sequence>
<feature type="transmembrane region" description="Helical" evidence="2">
    <location>
        <begin position="15"/>
        <end position="35"/>
    </location>
</feature>
<dbReference type="AlphaFoldDB" id="A0A6J4P1C4"/>
<keyword evidence="2" id="KW-1133">Transmembrane helix</keyword>
<gene>
    <name evidence="3" type="ORF">AVDCRST_MAG06-2179</name>
</gene>
<dbReference type="EMBL" id="CADCUP010000147">
    <property type="protein sequence ID" value="CAA9400954.1"/>
    <property type="molecule type" value="Genomic_DNA"/>
</dbReference>
<organism evidence="3">
    <name type="scientific">uncultured Nocardioides sp</name>
    <dbReference type="NCBI Taxonomy" id="198441"/>
    <lineage>
        <taxon>Bacteria</taxon>
        <taxon>Bacillati</taxon>
        <taxon>Actinomycetota</taxon>
        <taxon>Actinomycetes</taxon>
        <taxon>Propionibacteriales</taxon>
        <taxon>Nocardioidaceae</taxon>
        <taxon>Nocardioides</taxon>
        <taxon>environmental samples</taxon>
    </lineage>
</organism>
<reference evidence="3" key="1">
    <citation type="submission" date="2020-02" db="EMBL/GenBank/DDBJ databases">
        <authorList>
            <person name="Meier V. D."/>
        </authorList>
    </citation>
    <scope>NUCLEOTIDE SEQUENCE</scope>
    <source>
        <strain evidence="3">AVDCRST_MAG06</strain>
    </source>
</reference>
<protein>
    <submittedName>
        <fullName evidence="3">Uncharacterized protein</fullName>
    </submittedName>
</protein>